<evidence type="ECO:0000313" key="9">
    <source>
        <dbReference type="Proteomes" id="UP000029120"/>
    </source>
</evidence>
<dbReference type="PROSITE" id="PS50863">
    <property type="entry name" value="B3"/>
    <property type="match status" value="3"/>
</dbReference>
<keyword evidence="4" id="KW-0238">DNA-binding</keyword>
<dbReference type="Proteomes" id="UP000029120">
    <property type="component" value="Chromosome 7"/>
</dbReference>
<dbReference type="SMART" id="SM01019">
    <property type="entry name" value="B3"/>
    <property type="match status" value="3"/>
</dbReference>
<dbReference type="Gene3D" id="2.40.330.10">
    <property type="entry name" value="DNA-binding pseudobarrel domain"/>
    <property type="match status" value="3"/>
</dbReference>
<evidence type="ECO:0000259" key="7">
    <source>
        <dbReference type="PROSITE" id="PS50863"/>
    </source>
</evidence>
<dbReference type="CDD" id="cd10017">
    <property type="entry name" value="B3_DNA"/>
    <property type="match status" value="3"/>
</dbReference>
<dbReference type="Pfam" id="PF02362">
    <property type="entry name" value="B3"/>
    <property type="match status" value="3"/>
</dbReference>
<dbReference type="AlphaFoldDB" id="A0A087GIR6"/>
<feature type="domain" description="TF-B3" evidence="7">
    <location>
        <begin position="283"/>
        <end position="381"/>
    </location>
</feature>
<evidence type="ECO:0000256" key="4">
    <source>
        <dbReference type="ARBA" id="ARBA00023125"/>
    </source>
</evidence>
<keyword evidence="3" id="KW-0805">Transcription regulation</keyword>
<proteinExistence type="predicted"/>
<dbReference type="GO" id="GO:0003677">
    <property type="term" value="F:DNA binding"/>
    <property type="evidence" value="ECO:0007669"/>
    <property type="project" value="UniProtKB-KW"/>
</dbReference>
<keyword evidence="2" id="KW-0677">Repeat</keyword>
<dbReference type="Gramene" id="KFK29768">
    <property type="protein sequence ID" value="KFK29768"/>
    <property type="gene ID" value="AALP_AA7G176400"/>
</dbReference>
<dbReference type="OrthoDB" id="1049940at2759"/>
<feature type="domain" description="TF-B3" evidence="7">
    <location>
        <begin position="153"/>
        <end position="251"/>
    </location>
</feature>
<comment type="subcellular location">
    <subcellularLocation>
        <location evidence="1">Nucleus</location>
    </subcellularLocation>
</comment>
<reference evidence="9" key="1">
    <citation type="journal article" date="2015" name="Nat. Plants">
        <title>Genome expansion of Arabis alpina linked with retrotransposition and reduced symmetric DNA methylation.</title>
        <authorList>
            <person name="Willing E.M."/>
            <person name="Rawat V."/>
            <person name="Mandakova T."/>
            <person name="Maumus F."/>
            <person name="James G.V."/>
            <person name="Nordstroem K.J."/>
            <person name="Becker C."/>
            <person name="Warthmann N."/>
            <person name="Chica C."/>
            <person name="Szarzynska B."/>
            <person name="Zytnicki M."/>
            <person name="Albani M.C."/>
            <person name="Kiefer C."/>
            <person name="Bergonzi S."/>
            <person name="Castaings L."/>
            <person name="Mateos J.L."/>
            <person name="Berns M.C."/>
            <person name="Bujdoso N."/>
            <person name="Piofczyk T."/>
            <person name="de Lorenzo L."/>
            <person name="Barrero-Sicilia C."/>
            <person name="Mateos I."/>
            <person name="Piednoel M."/>
            <person name="Hagmann J."/>
            <person name="Chen-Min-Tao R."/>
            <person name="Iglesias-Fernandez R."/>
            <person name="Schuster S.C."/>
            <person name="Alonso-Blanco C."/>
            <person name="Roudier F."/>
            <person name="Carbonero P."/>
            <person name="Paz-Ares J."/>
            <person name="Davis S.J."/>
            <person name="Pecinka A."/>
            <person name="Quesneville H."/>
            <person name="Colot V."/>
            <person name="Lysak M.A."/>
            <person name="Weigel D."/>
            <person name="Coupland G."/>
            <person name="Schneeberger K."/>
        </authorList>
    </citation>
    <scope>NUCLEOTIDE SEQUENCE [LARGE SCALE GENOMIC DNA]</scope>
    <source>
        <strain evidence="9">cv. Pajares</strain>
    </source>
</reference>
<evidence type="ECO:0000256" key="2">
    <source>
        <dbReference type="ARBA" id="ARBA00022737"/>
    </source>
</evidence>
<evidence type="ECO:0000256" key="6">
    <source>
        <dbReference type="ARBA" id="ARBA00023242"/>
    </source>
</evidence>
<dbReference type="EMBL" id="CM002875">
    <property type="protein sequence ID" value="KFK29768.1"/>
    <property type="molecule type" value="Genomic_DNA"/>
</dbReference>
<protein>
    <recommendedName>
        <fullName evidence="7">TF-B3 domain-containing protein</fullName>
    </recommendedName>
</protein>
<keyword evidence="9" id="KW-1185">Reference proteome</keyword>
<feature type="domain" description="TF-B3" evidence="7">
    <location>
        <begin position="11"/>
        <end position="103"/>
    </location>
</feature>
<dbReference type="InterPro" id="IPR015300">
    <property type="entry name" value="DNA-bd_pseudobarrel_sf"/>
</dbReference>
<dbReference type="GO" id="GO:0005634">
    <property type="term" value="C:nucleus"/>
    <property type="evidence" value="ECO:0007669"/>
    <property type="project" value="UniProtKB-SubCell"/>
</dbReference>
<dbReference type="InterPro" id="IPR039218">
    <property type="entry name" value="REM_fam"/>
</dbReference>
<evidence type="ECO:0000256" key="1">
    <source>
        <dbReference type="ARBA" id="ARBA00004123"/>
    </source>
</evidence>
<evidence type="ECO:0000256" key="5">
    <source>
        <dbReference type="ARBA" id="ARBA00023163"/>
    </source>
</evidence>
<name>A0A087GIR6_ARAAL</name>
<dbReference type="PANTHER" id="PTHR31674">
    <property type="entry name" value="B3 DOMAIN-CONTAINING PROTEIN REM-LIKE 3-RELATED"/>
    <property type="match status" value="1"/>
</dbReference>
<dbReference type="SUPFAM" id="SSF101936">
    <property type="entry name" value="DNA-binding pseudobarrel domain"/>
    <property type="match status" value="3"/>
</dbReference>
<dbReference type="FunFam" id="2.40.330.10:FF:000009">
    <property type="entry name" value="Transcriptional factor B3 family protein"/>
    <property type="match status" value="1"/>
</dbReference>
<organism evidence="8 9">
    <name type="scientific">Arabis alpina</name>
    <name type="common">Alpine rock-cress</name>
    <dbReference type="NCBI Taxonomy" id="50452"/>
    <lineage>
        <taxon>Eukaryota</taxon>
        <taxon>Viridiplantae</taxon>
        <taxon>Streptophyta</taxon>
        <taxon>Embryophyta</taxon>
        <taxon>Tracheophyta</taxon>
        <taxon>Spermatophyta</taxon>
        <taxon>Magnoliopsida</taxon>
        <taxon>eudicotyledons</taxon>
        <taxon>Gunneridae</taxon>
        <taxon>Pentapetalae</taxon>
        <taxon>rosids</taxon>
        <taxon>malvids</taxon>
        <taxon>Brassicales</taxon>
        <taxon>Brassicaceae</taxon>
        <taxon>Arabideae</taxon>
        <taxon>Arabis</taxon>
    </lineage>
</organism>
<dbReference type="PANTHER" id="PTHR31674:SF42">
    <property type="entry name" value="TF-B3 DOMAIN-CONTAINING PROTEIN"/>
    <property type="match status" value="1"/>
</dbReference>
<dbReference type="InterPro" id="IPR003340">
    <property type="entry name" value="B3_DNA-bd"/>
</dbReference>
<evidence type="ECO:0000313" key="8">
    <source>
        <dbReference type="EMBL" id="KFK29768.1"/>
    </source>
</evidence>
<dbReference type="OMA" id="IFCEDND"/>
<accession>A0A087GIR6</accession>
<gene>
    <name evidence="8" type="ordered locus">AALP_Aa7g176400</name>
</gene>
<keyword evidence="6" id="KW-0539">Nucleus</keyword>
<sequence length="387" mass="44698">MTNPPLQSPTNPHFLQPLLPGFDTHLKIPVAFFSKYIVGKHEQTTVKLRSDASDKTWEVKMEGRRLTNGWKDFVTSHDLRVGDIVIFKHEGDMVFHVTPFGSSCCEIQYTQQSHIIKEEEDDIVHVEEDRNVLRKKNQKPKTEPESFISFDYCFVAQVTDSNLQHDTFHLPAKASRSNVLNRGFQEMIIVNKEGKSWTLTLKGKEADQTYYISRGWRSFCHENRQRVGDLIPFNLVGDGKTTPMICICPEEKCKELISEYISKMKTVKRSCWVASSSSRQNRFVTIILTRYNIKYSKLILPTSFVKIHGLHKQEKVILMNKDGRKRLVNLVQDGPRFGRRGLGKGWKIFCEDNDVNKIGVPFVLELIWEHNIPVLKFCSIKIEPISV</sequence>
<keyword evidence="5" id="KW-0804">Transcription</keyword>
<evidence type="ECO:0000256" key="3">
    <source>
        <dbReference type="ARBA" id="ARBA00023015"/>
    </source>
</evidence>